<gene>
    <name evidence="4" type="primary">menI</name>
    <name evidence="4" type="ORF">GCM10007414_01090</name>
</gene>
<feature type="domain" description="Thioesterase" evidence="3">
    <location>
        <begin position="51"/>
        <end position="127"/>
    </location>
</feature>
<accession>A0ABQ1HVY5</accession>
<evidence type="ECO:0000259" key="3">
    <source>
        <dbReference type="Pfam" id="PF03061"/>
    </source>
</evidence>
<comment type="similarity">
    <text evidence="1">Belongs to the thioesterase PaaI family.</text>
</comment>
<dbReference type="InterPro" id="IPR003736">
    <property type="entry name" value="PAAI_dom"/>
</dbReference>
<dbReference type="Proteomes" id="UP000651977">
    <property type="component" value="Unassembled WGS sequence"/>
</dbReference>
<dbReference type="CDD" id="cd03443">
    <property type="entry name" value="PaaI_thioesterase"/>
    <property type="match status" value="1"/>
</dbReference>
<proteinExistence type="inferred from homology"/>
<dbReference type="GO" id="GO:0016787">
    <property type="term" value="F:hydrolase activity"/>
    <property type="evidence" value="ECO:0007669"/>
    <property type="project" value="UniProtKB-KW"/>
</dbReference>
<dbReference type="Gene3D" id="3.10.129.10">
    <property type="entry name" value="Hotdog Thioesterase"/>
    <property type="match status" value="1"/>
</dbReference>
<dbReference type="PANTHER" id="PTHR43240">
    <property type="entry name" value="1,4-DIHYDROXY-2-NAPHTHOYL-COA THIOESTERASE 1"/>
    <property type="match status" value="1"/>
</dbReference>
<comment type="caution">
    <text evidence="4">The sequence shown here is derived from an EMBL/GenBank/DDBJ whole genome shotgun (WGS) entry which is preliminary data.</text>
</comment>
<dbReference type="PANTHER" id="PTHR43240:SF5">
    <property type="entry name" value="1,4-DIHYDROXY-2-NAPHTHOYL-COA THIOESTERASE 1"/>
    <property type="match status" value="1"/>
</dbReference>
<sequence length="139" mass="14887">MSIWNVPMSLDGLNAMGEGNMLSFLDIRFCEIGDDYLVASMPVTAKVKQPMGLLHGGASVVLAESIGSCAAYCVAGENAMVVGVEINANHLKAVRNGEVVAKAKPIKLGRTLQVWQIDIHQQQDLVCSSRLTVMVKSKS</sequence>
<keyword evidence="2 4" id="KW-0378">Hydrolase</keyword>
<dbReference type="InterPro" id="IPR029069">
    <property type="entry name" value="HotDog_dom_sf"/>
</dbReference>
<reference evidence="5" key="1">
    <citation type="journal article" date="2019" name="Int. J. Syst. Evol. Microbiol.">
        <title>The Global Catalogue of Microorganisms (GCM) 10K type strain sequencing project: providing services to taxonomists for standard genome sequencing and annotation.</title>
        <authorList>
            <consortium name="The Broad Institute Genomics Platform"/>
            <consortium name="The Broad Institute Genome Sequencing Center for Infectious Disease"/>
            <person name="Wu L."/>
            <person name="Ma J."/>
        </authorList>
    </citation>
    <scope>NUCLEOTIDE SEQUENCE [LARGE SCALE GENOMIC DNA]</scope>
    <source>
        <strain evidence="5">CGMCC 1.10131</strain>
    </source>
</reference>
<dbReference type="SUPFAM" id="SSF54637">
    <property type="entry name" value="Thioesterase/thiol ester dehydrase-isomerase"/>
    <property type="match status" value="1"/>
</dbReference>
<dbReference type="Pfam" id="PF03061">
    <property type="entry name" value="4HBT"/>
    <property type="match status" value="1"/>
</dbReference>
<dbReference type="RefSeq" id="WP_055731726.1">
    <property type="nucleotide sequence ID" value="NZ_BMDY01000001.1"/>
</dbReference>
<evidence type="ECO:0000313" key="4">
    <source>
        <dbReference type="EMBL" id="GGA92236.1"/>
    </source>
</evidence>
<evidence type="ECO:0000256" key="2">
    <source>
        <dbReference type="ARBA" id="ARBA00022801"/>
    </source>
</evidence>
<dbReference type="NCBIfam" id="TIGR00369">
    <property type="entry name" value="unchar_dom_1"/>
    <property type="match status" value="1"/>
</dbReference>
<dbReference type="InterPro" id="IPR006683">
    <property type="entry name" value="Thioestr_dom"/>
</dbReference>
<evidence type="ECO:0000256" key="1">
    <source>
        <dbReference type="ARBA" id="ARBA00008324"/>
    </source>
</evidence>
<protein>
    <submittedName>
        <fullName evidence="4">1,4-dihydroxy-2-naphthoyl-CoA hydrolase</fullName>
    </submittedName>
</protein>
<organism evidence="4 5">
    <name type="scientific">Agarivorans gilvus</name>
    <dbReference type="NCBI Taxonomy" id="680279"/>
    <lineage>
        <taxon>Bacteria</taxon>
        <taxon>Pseudomonadati</taxon>
        <taxon>Pseudomonadota</taxon>
        <taxon>Gammaproteobacteria</taxon>
        <taxon>Alteromonadales</taxon>
        <taxon>Alteromonadaceae</taxon>
        <taxon>Agarivorans</taxon>
    </lineage>
</organism>
<name>A0ABQ1HVY5_9ALTE</name>
<dbReference type="EMBL" id="BMDY01000001">
    <property type="protein sequence ID" value="GGA92236.1"/>
    <property type="molecule type" value="Genomic_DNA"/>
</dbReference>
<evidence type="ECO:0000313" key="5">
    <source>
        <dbReference type="Proteomes" id="UP000651977"/>
    </source>
</evidence>
<keyword evidence="5" id="KW-1185">Reference proteome</keyword>